<comment type="caution">
    <text evidence="7">The sequence shown here is derived from an EMBL/GenBank/DDBJ whole genome shotgun (WGS) entry which is preliminary data.</text>
</comment>
<dbReference type="Proteomes" id="UP000036403">
    <property type="component" value="Unassembled WGS sequence"/>
</dbReference>
<feature type="transmembrane region" description="Helical" evidence="6">
    <location>
        <begin position="579"/>
        <end position="598"/>
    </location>
</feature>
<feature type="transmembrane region" description="Helical" evidence="6">
    <location>
        <begin position="370"/>
        <end position="387"/>
    </location>
</feature>
<evidence type="ECO:0000256" key="6">
    <source>
        <dbReference type="SAM" id="Phobius"/>
    </source>
</evidence>
<protein>
    <submittedName>
        <fullName evidence="7">Permease</fullName>
    </submittedName>
</protein>
<evidence type="ECO:0000256" key="3">
    <source>
        <dbReference type="ARBA" id="ARBA00022692"/>
    </source>
</evidence>
<gene>
    <name evidence="7" type="ORF">RF55_12689</name>
</gene>
<feature type="transmembrane region" description="Helical" evidence="6">
    <location>
        <begin position="408"/>
        <end position="432"/>
    </location>
</feature>
<organism evidence="7 8">
    <name type="scientific">Lasius niger</name>
    <name type="common">Black garden ant</name>
    <dbReference type="NCBI Taxonomy" id="67767"/>
    <lineage>
        <taxon>Eukaryota</taxon>
        <taxon>Metazoa</taxon>
        <taxon>Ecdysozoa</taxon>
        <taxon>Arthropoda</taxon>
        <taxon>Hexapoda</taxon>
        <taxon>Insecta</taxon>
        <taxon>Pterygota</taxon>
        <taxon>Neoptera</taxon>
        <taxon>Endopterygota</taxon>
        <taxon>Hymenoptera</taxon>
        <taxon>Apocrita</taxon>
        <taxon>Aculeata</taxon>
        <taxon>Formicoidea</taxon>
        <taxon>Formicidae</taxon>
        <taxon>Formicinae</taxon>
        <taxon>Lasius</taxon>
        <taxon>Lasius</taxon>
    </lineage>
</organism>
<keyword evidence="5 6" id="KW-0472">Membrane</keyword>
<comment type="subcellular location">
    <subcellularLocation>
        <location evidence="1">Cell membrane</location>
        <topology evidence="1">Multi-pass membrane protein</topology>
    </subcellularLocation>
</comment>
<dbReference type="PANTHER" id="PTHR33529:SF7">
    <property type="entry name" value="LIPOPOLYSACCHARIDE EXPORT SYSTEM PERMEASE PROTEIN LPTF"/>
    <property type="match status" value="1"/>
</dbReference>
<keyword evidence="8" id="KW-1185">Reference proteome</keyword>
<dbReference type="InterPro" id="IPR005495">
    <property type="entry name" value="LptG/LptF_permease"/>
</dbReference>
<dbReference type="PANTHER" id="PTHR33529">
    <property type="entry name" value="SLR0882 PROTEIN-RELATED"/>
    <property type="match status" value="1"/>
</dbReference>
<feature type="transmembrane region" description="Helical" evidence="6">
    <location>
        <begin position="539"/>
        <end position="559"/>
    </location>
</feature>
<evidence type="ECO:0000256" key="2">
    <source>
        <dbReference type="ARBA" id="ARBA00022475"/>
    </source>
</evidence>
<dbReference type="OrthoDB" id="10257910at2759"/>
<proteinExistence type="predicted"/>
<evidence type="ECO:0000256" key="4">
    <source>
        <dbReference type="ARBA" id="ARBA00022989"/>
    </source>
</evidence>
<feature type="transmembrane region" description="Helical" evidence="6">
    <location>
        <begin position="605"/>
        <end position="622"/>
    </location>
</feature>
<dbReference type="Pfam" id="PF03739">
    <property type="entry name" value="LptF_LptG"/>
    <property type="match status" value="2"/>
</dbReference>
<dbReference type="STRING" id="67767.A0A0J7KC07"/>
<feature type="transmembrane region" description="Helical" evidence="6">
    <location>
        <begin position="344"/>
        <end position="364"/>
    </location>
</feature>
<accession>A0A0J7KC07</accession>
<feature type="transmembrane region" description="Helical" evidence="6">
    <location>
        <begin position="634"/>
        <end position="657"/>
    </location>
</feature>
<dbReference type="GO" id="GO:0043190">
    <property type="term" value="C:ATP-binding cassette (ABC) transporter complex"/>
    <property type="evidence" value="ECO:0007669"/>
    <property type="project" value="TreeGrafter"/>
</dbReference>
<evidence type="ECO:0000256" key="1">
    <source>
        <dbReference type="ARBA" id="ARBA00004651"/>
    </source>
</evidence>
<feature type="transmembrane region" description="Helical" evidence="6">
    <location>
        <begin position="316"/>
        <end position="332"/>
    </location>
</feature>
<feature type="transmembrane region" description="Helical" evidence="6">
    <location>
        <begin position="452"/>
        <end position="469"/>
    </location>
</feature>
<dbReference type="GO" id="GO:0015920">
    <property type="term" value="P:lipopolysaccharide transport"/>
    <property type="evidence" value="ECO:0007669"/>
    <property type="project" value="TreeGrafter"/>
</dbReference>
<evidence type="ECO:0000313" key="8">
    <source>
        <dbReference type="Proteomes" id="UP000036403"/>
    </source>
</evidence>
<dbReference type="PaxDb" id="67767-A0A0J7KC07"/>
<feature type="transmembrane region" description="Helical" evidence="6">
    <location>
        <begin position="286"/>
        <end position="304"/>
    </location>
</feature>
<feature type="transmembrane region" description="Helical" evidence="6">
    <location>
        <begin position="6"/>
        <end position="37"/>
    </location>
</feature>
<keyword evidence="4 6" id="KW-1133">Transmembrane helix</keyword>
<feature type="transmembrane region" description="Helical" evidence="6">
    <location>
        <begin position="102"/>
        <end position="125"/>
    </location>
</feature>
<evidence type="ECO:0000313" key="7">
    <source>
        <dbReference type="EMBL" id="KMQ87903.1"/>
    </source>
</evidence>
<evidence type="ECO:0000256" key="5">
    <source>
        <dbReference type="ARBA" id="ARBA00023136"/>
    </source>
</evidence>
<feature type="transmembrane region" description="Helical" evidence="6">
    <location>
        <begin position="58"/>
        <end position="82"/>
    </location>
</feature>
<name>A0A0J7KC07_LASNI</name>
<keyword evidence="3 6" id="KW-0812">Transmembrane</keyword>
<dbReference type="EMBL" id="LBMM01009739">
    <property type="protein sequence ID" value="KMQ87903.1"/>
    <property type="molecule type" value="Genomic_DNA"/>
</dbReference>
<sequence length="662" mass="73338">MCMNQFYLFLFFFCEIFRPFAAVLGIASALFCSYGVAEYLQDAANGMIAANMIGMIMFAKLLIALEVLAPVSLYLAIIMAFGKLYDGSELYVTPALRISPAAVLKPVMIAACGMGIVVAILSNIVRPWSYDELDKLKDRAASGMDVGALIPGNFYTLDGDKRTVYLEDKTILGEEARGVYIFEALGKNRLRIIASRKSVSVINEDKEDKKAHGDWLQFQDAHMYEIGIFPHVSDRIMQMRRGNRASLQETPEEEAKGELPYYMIDSTWSLMTHPNGERRRIVEAQWRCSTFVTTILLALLAAPLSRGGGPRRSKSGRLGIAIVIYFIYYMSYMTMRNWMQSGKIAIFPGIWWAPIGLETALFVPHKLIEITPMAALLGCLIGLGGLARHQELTALTGTGVSDWRIVQVASLLAIPFSLALIIISQTVVPSAFHYSQAIEAKASADRTKTGHFFWALGKGGVFLKVGSIADDGRAWGIQRFKIGSDGKLEEFIKAQSSIPNPDGSWHMSHLLKKTIVRDRVTEENLDSLDWKPFLSREEMYYLTFPIAFVSPTALLQHIIDGRLRGEPALLCERELLNRLALPFSIVALIFFAAPFLFGSTRSKTVGSRIGIGVMIAVAYTLFQEILDRAGLVTGISPIISAFLPPLFIVAAAVQLYARSNPH</sequence>
<reference evidence="7 8" key="1">
    <citation type="submission" date="2015-04" db="EMBL/GenBank/DDBJ databases">
        <title>Lasius niger genome sequencing.</title>
        <authorList>
            <person name="Konorov E.A."/>
            <person name="Nikitin M.A."/>
            <person name="Kirill M.V."/>
            <person name="Chang P."/>
        </authorList>
    </citation>
    <scope>NUCLEOTIDE SEQUENCE [LARGE SCALE GENOMIC DNA]</scope>
    <source>
        <tissue evidence="7">Whole</tissue>
    </source>
</reference>
<dbReference type="AlphaFoldDB" id="A0A0J7KC07"/>
<keyword evidence="2" id="KW-1003">Cell membrane</keyword>